<keyword evidence="1" id="KW-0472">Membrane</keyword>
<reference evidence="2 3" key="1">
    <citation type="submission" date="2020-11" db="EMBL/GenBank/DDBJ databases">
        <title>Complete genome sequence for Salinimonas sp. strain G2-b.</title>
        <authorList>
            <person name="Park S.-J."/>
        </authorList>
    </citation>
    <scope>NUCLEOTIDE SEQUENCE [LARGE SCALE GENOMIC DNA]</scope>
    <source>
        <strain evidence="2 3">G2-b</strain>
    </source>
</reference>
<dbReference type="KEGG" id="smaa:IT774_00395"/>
<dbReference type="AlphaFoldDB" id="A0A7S9DYS2"/>
<organism evidence="2 3">
    <name type="scientific">Salinimonas marina</name>
    <dbReference type="NCBI Taxonomy" id="2785918"/>
    <lineage>
        <taxon>Bacteria</taxon>
        <taxon>Pseudomonadati</taxon>
        <taxon>Pseudomonadota</taxon>
        <taxon>Gammaproteobacteria</taxon>
        <taxon>Alteromonadales</taxon>
        <taxon>Alteromonadaceae</taxon>
        <taxon>Alteromonas/Salinimonas group</taxon>
        <taxon>Salinimonas</taxon>
    </lineage>
</organism>
<feature type="transmembrane region" description="Helical" evidence="1">
    <location>
        <begin position="7"/>
        <end position="27"/>
    </location>
</feature>
<dbReference type="InterPro" id="IPR010865">
    <property type="entry name" value="DUF1499"/>
</dbReference>
<evidence type="ECO:0000313" key="2">
    <source>
        <dbReference type="EMBL" id="QPG05785.1"/>
    </source>
</evidence>
<dbReference type="RefSeq" id="WP_195810868.1">
    <property type="nucleotide sequence ID" value="NZ_CP064795.1"/>
</dbReference>
<keyword evidence="3" id="KW-1185">Reference proteome</keyword>
<accession>A0A7S9DYS2</accession>
<sequence>MKFLVAITSFVGFLMVVLPGLLYQFFGLDLGTAFTVFRYGVYVGGAALVLILLQVLFARKSMRLGATFIYALLALVAVGLPLSMMNKGKSVPPIHDITTDTQNPPQFDAILPLRKDAPNPATYAGGEITEQQLRAYPDIKTQVFALSIEELFPVAVNSVEALGWEIAAKNTTNYTIEATDTTLWFGFKDDVIIRLTAQGEDTLVDIRSKSRVGKSDLGKNAERIQLFFKTLRERTNSPAN</sequence>
<feature type="transmembrane region" description="Helical" evidence="1">
    <location>
        <begin position="64"/>
        <end position="84"/>
    </location>
</feature>
<dbReference type="Pfam" id="PF07386">
    <property type="entry name" value="DUF1499"/>
    <property type="match status" value="1"/>
</dbReference>
<name>A0A7S9DYS2_9ALTE</name>
<proteinExistence type="predicted"/>
<protein>
    <submittedName>
        <fullName evidence="2">DUF1499 domain-containing protein</fullName>
    </submittedName>
</protein>
<dbReference type="EMBL" id="CP064795">
    <property type="protein sequence ID" value="QPG05785.1"/>
    <property type="molecule type" value="Genomic_DNA"/>
</dbReference>
<keyword evidence="1" id="KW-0812">Transmembrane</keyword>
<evidence type="ECO:0000313" key="3">
    <source>
        <dbReference type="Proteomes" id="UP000595095"/>
    </source>
</evidence>
<dbReference type="Proteomes" id="UP000595095">
    <property type="component" value="Chromosome"/>
</dbReference>
<feature type="transmembrane region" description="Helical" evidence="1">
    <location>
        <begin position="39"/>
        <end position="57"/>
    </location>
</feature>
<gene>
    <name evidence="2" type="ORF">IT774_00395</name>
</gene>
<keyword evidence="1" id="KW-1133">Transmembrane helix</keyword>
<evidence type="ECO:0000256" key="1">
    <source>
        <dbReference type="SAM" id="Phobius"/>
    </source>
</evidence>